<evidence type="ECO:0000256" key="1">
    <source>
        <dbReference type="SAM" id="MobiDB-lite"/>
    </source>
</evidence>
<protein>
    <submittedName>
        <fullName evidence="2">Uncharacterized protein</fullName>
    </submittedName>
</protein>
<feature type="compositionally biased region" description="Basic and acidic residues" evidence="1">
    <location>
        <begin position="128"/>
        <end position="139"/>
    </location>
</feature>
<proteinExistence type="predicted"/>
<dbReference type="Proteomes" id="UP001176941">
    <property type="component" value="Chromosome X"/>
</dbReference>
<feature type="compositionally biased region" description="Low complexity" evidence="1">
    <location>
        <begin position="181"/>
        <end position="198"/>
    </location>
</feature>
<accession>A0ABN9A8U9</accession>
<sequence length="198" mass="21001">MQPPWESPALARVAAVMVADGALRRSPSPREPRLRDLPALLRSGLILRRKRGAAGGQMHLTVQARLDSRCATVNISRRRAVCLSPEGELQIFGAYWRALSDSEPKAPRVGPQFAGGLRGAAGTGRQRQSSEAHVLRSESRGAPGSTRSKGIMLMVEMSELSKPSKPEEDLQDPGEAQGTVEAQLLGAEAGEAASASAS</sequence>
<organism evidence="2 3">
    <name type="scientific">Rangifer tarandus platyrhynchus</name>
    <name type="common">Svalbard reindeer</name>
    <dbReference type="NCBI Taxonomy" id="3082113"/>
    <lineage>
        <taxon>Eukaryota</taxon>
        <taxon>Metazoa</taxon>
        <taxon>Chordata</taxon>
        <taxon>Craniata</taxon>
        <taxon>Vertebrata</taxon>
        <taxon>Euteleostomi</taxon>
        <taxon>Mammalia</taxon>
        <taxon>Eutheria</taxon>
        <taxon>Laurasiatheria</taxon>
        <taxon>Artiodactyla</taxon>
        <taxon>Ruminantia</taxon>
        <taxon>Pecora</taxon>
        <taxon>Cervidae</taxon>
        <taxon>Odocoileinae</taxon>
        <taxon>Rangifer</taxon>
    </lineage>
</organism>
<keyword evidence="3" id="KW-1185">Reference proteome</keyword>
<evidence type="ECO:0000313" key="2">
    <source>
        <dbReference type="EMBL" id="CAI9181278.1"/>
    </source>
</evidence>
<evidence type="ECO:0000313" key="3">
    <source>
        <dbReference type="Proteomes" id="UP001176941"/>
    </source>
</evidence>
<reference evidence="2" key="1">
    <citation type="submission" date="2023-04" db="EMBL/GenBank/DDBJ databases">
        <authorList>
            <consortium name="ELIXIR-Norway"/>
        </authorList>
    </citation>
    <scope>NUCLEOTIDE SEQUENCE [LARGE SCALE GENOMIC DNA]</scope>
</reference>
<feature type="region of interest" description="Disordered" evidence="1">
    <location>
        <begin position="103"/>
        <end position="198"/>
    </location>
</feature>
<dbReference type="EMBL" id="OX460343">
    <property type="protein sequence ID" value="CAI9181278.1"/>
    <property type="molecule type" value="Genomic_DNA"/>
</dbReference>
<name>A0ABN9A8U9_RANTA</name>
<gene>
    <name evidence="2" type="ORF">MRATA1EN1_LOCUS30240</name>
</gene>